<organism evidence="1 2">
    <name type="scientific">Couchioplanes caeruleus subsp. caeruleus</name>
    <dbReference type="NCBI Taxonomy" id="56427"/>
    <lineage>
        <taxon>Bacteria</taxon>
        <taxon>Bacillati</taxon>
        <taxon>Actinomycetota</taxon>
        <taxon>Actinomycetes</taxon>
        <taxon>Micromonosporales</taxon>
        <taxon>Micromonosporaceae</taxon>
        <taxon>Couchioplanes</taxon>
    </lineage>
</organism>
<gene>
    <name evidence="1" type="ORF">BG844_04005</name>
</gene>
<comment type="caution">
    <text evidence="1">The sequence shown here is derived from an EMBL/GenBank/DDBJ whole genome shotgun (WGS) entry which is preliminary data.</text>
</comment>
<dbReference type="Proteomes" id="UP000182486">
    <property type="component" value="Unassembled WGS sequence"/>
</dbReference>
<dbReference type="EMBL" id="MEIA01000016">
    <property type="protein sequence ID" value="OJF15513.1"/>
    <property type="molecule type" value="Genomic_DNA"/>
</dbReference>
<dbReference type="RefSeq" id="WP_071803369.1">
    <property type="nucleotide sequence ID" value="NZ_MEIA01000016.1"/>
</dbReference>
<dbReference type="AlphaFoldDB" id="A0A1K0FRU7"/>
<name>A0A1K0FRU7_9ACTN</name>
<proteinExistence type="predicted"/>
<protein>
    <submittedName>
        <fullName evidence="1">Uncharacterized protein</fullName>
    </submittedName>
</protein>
<sequence>MTTATGPGLVKDKPVKKRYAVRYLIVNAAGDLLWNGNADITSDPMPLDGDLAEVALCHAVTANTLRADCDRRGIGTPGRVLITAMWEVAG</sequence>
<evidence type="ECO:0000313" key="2">
    <source>
        <dbReference type="Proteomes" id="UP000182486"/>
    </source>
</evidence>
<evidence type="ECO:0000313" key="1">
    <source>
        <dbReference type="EMBL" id="OJF15513.1"/>
    </source>
</evidence>
<keyword evidence="2" id="KW-1185">Reference proteome</keyword>
<accession>A0A1K0FRU7</accession>
<reference evidence="1 2" key="1">
    <citation type="submission" date="2016-09" db="EMBL/GenBank/DDBJ databases">
        <title>Couchioplanes caeruleus draft genome sequence.</title>
        <authorList>
            <person name="Sheehan J."/>
            <person name="Caffrey P."/>
        </authorList>
    </citation>
    <scope>NUCLEOTIDE SEQUENCE [LARGE SCALE GENOMIC DNA]</scope>
    <source>
        <strain evidence="1 2">DSM 43634</strain>
    </source>
</reference>